<dbReference type="Proteomes" id="UP001634394">
    <property type="component" value="Unassembled WGS sequence"/>
</dbReference>
<sequence length="178" mass="20653">MNKDNAIKPECFYVFYKKRHIYQTSDEYKLSCLLLVAEKPVHLHAVLYHLYFNLTVDVRKYLLKEKEKLLLISSINISERQCPTSIKGSARRKVRDVGDYCLAKLRFNYNAIQHYNCYKTCEQSQSCYAEAKCKMAFLVGSKQLGHHLKESTDDPESLIDGIFGWIEAVGTSSQRVNR</sequence>
<proteinExistence type="predicted"/>
<gene>
    <name evidence="1" type="ORF">ACJMK2_008232</name>
</gene>
<protein>
    <submittedName>
        <fullName evidence="1">Uncharacterized protein</fullName>
    </submittedName>
</protein>
<reference evidence="1 2" key="1">
    <citation type="submission" date="2024-11" db="EMBL/GenBank/DDBJ databases">
        <title>Chromosome-level genome assembly of the freshwater bivalve Anodonta woodiana.</title>
        <authorList>
            <person name="Chen X."/>
        </authorList>
    </citation>
    <scope>NUCLEOTIDE SEQUENCE [LARGE SCALE GENOMIC DNA]</scope>
    <source>
        <strain evidence="1">MN2024</strain>
        <tissue evidence="1">Gills</tissue>
    </source>
</reference>
<comment type="caution">
    <text evidence="1">The sequence shown here is derived from an EMBL/GenBank/DDBJ whole genome shotgun (WGS) entry which is preliminary data.</text>
</comment>
<organism evidence="1 2">
    <name type="scientific">Sinanodonta woodiana</name>
    <name type="common">Chinese pond mussel</name>
    <name type="synonym">Anodonta woodiana</name>
    <dbReference type="NCBI Taxonomy" id="1069815"/>
    <lineage>
        <taxon>Eukaryota</taxon>
        <taxon>Metazoa</taxon>
        <taxon>Spiralia</taxon>
        <taxon>Lophotrochozoa</taxon>
        <taxon>Mollusca</taxon>
        <taxon>Bivalvia</taxon>
        <taxon>Autobranchia</taxon>
        <taxon>Heteroconchia</taxon>
        <taxon>Palaeoheterodonta</taxon>
        <taxon>Unionida</taxon>
        <taxon>Unionoidea</taxon>
        <taxon>Unionidae</taxon>
        <taxon>Unioninae</taxon>
        <taxon>Sinanodonta</taxon>
    </lineage>
</organism>
<accession>A0ABD3VKY4</accession>
<dbReference type="AlphaFoldDB" id="A0ABD3VKY4"/>
<evidence type="ECO:0000313" key="2">
    <source>
        <dbReference type="Proteomes" id="UP001634394"/>
    </source>
</evidence>
<dbReference type="EMBL" id="JBJQND010000011">
    <property type="protein sequence ID" value="KAL3862250.1"/>
    <property type="molecule type" value="Genomic_DNA"/>
</dbReference>
<name>A0ABD3VKY4_SINWO</name>
<keyword evidence="2" id="KW-1185">Reference proteome</keyword>
<evidence type="ECO:0000313" key="1">
    <source>
        <dbReference type="EMBL" id="KAL3862250.1"/>
    </source>
</evidence>